<dbReference type="InterPro" id="IPR038740">
    <property type="entry name" value="BioF2-like_GNAT_dom"/>
</dbReference>
<dbReference type="Pfam" id="PF13480">
    <property type="entry name" value="Acetyltransf_6"/>
    <property type="match status" value="1"/>
</dbReference>
<reference evidence="2 3" key="2">
    <citation type="journal article" date="2023" name="ChemBioChem">
        <title>Acyltransferase Domain Exchange between Two Independent Type I Polyketide Synthases in the Same Producer Strain of Macrolide Antibiotics.</title>
        <authorList>
            <person name="Kudo F."/>
            <person name="Kishikawa K."/>
            <person name="Tsuboi K."/>
            <person name="Kido T."/>
            <person name="Usui T."/>
            <person name="Hashimoto J."/>
            <person name="Shin-Ya K."/>
            <person name="Miyanaga A."/>
            <person name="Eguchi T."/>
        </authorList>
    </citation>
    <scope>NUCLEOTIDE SEQUENCE [LARGE SCALE GENOMIC DNA]</scope>
    <source>
        <strain evidence="2 3">A-8890</strain>
    </source>
</reference>
<evidence type="ECO:0000259" key="1">
    <source>
        <dbReference type="Pfam" id="PF13480"/>
    </source>
</evidence>
<dbReference type="Proteomes" id="UP001321542">
    <property type="component" value="Chromosome"/>
</dbReference>
<protein>
    <recommendedName>
        <fullName evidence="1">BioF2-like acetyltransferase domain-containing protein</fullName>
    </recommendedName>
</protein>
<evidence type="ECO:0000313" key="2">
    <source>
        <dbReference type="EMBL" id="BBC32375.1"/>
    </source>
</evidence>
<dbReference type="InterPro" id="IPR016181">
    <property type="entry name" value="Acyl_CoA_acyltransferase"/>
</dbReference>
<sequence length="311" mass="32756">MAEPGEKAVVSVLSESAWDARLAAARAELPFARRHWLALGLADSPQLRLVPTAVRWGQSDEVLVPLCVSGRRAQIGCYGYGSLAGPAARRGEPVDFADLAEAVCRDQGLAELTTLLPPEGAFPGLDRQSGHWPTRPGRDTYLLDLGEGARVVWQAARGSCRTAVRRAGALGLVASAAVPGHEDELLRLHRQTLARHDVESALSAPDLAFLVGGDHAVTTVVADDDGLHAASVFAVGAAGAFHIMQLTSERGRAANAGHLAFWSAVTELAERGVRTVDLGAATGEGHARFKTGWGAVAAAARVVHWRNGEAR</sequence>
<dbReference type="RefSeq" id="WP_286251484.1">
    <property type="nucleotide sequence ID" value="NZ_AP018448.1"/>
</dbReference>
<feature type="domain" description="BioF2-like acetyltransferase" evidence="1">
    <location>
        <begin position="156"/>
        <end position="290"/>
    </location>
</feature>
<accession>A0ABN5VIG3</accession>
<organism evidence="2 3">
    <name type="scientific">Streptomyces graminofaciens</name>
    <dbReference type="NCBI Taxonomy" id="68212"/>
    <lineage>
        <taxon>Bacteria</taxon>
        <taxon>Bacillati</taxon>
        <taxon>Actinomycetota</taxon>
        <taxon>Actinomycetes</taxon>
        <taxon>Kitasatosporales</taxon>
        <taxon>Streptomycetaceae</taxon>
        <taxon>Streptomyces</taxon>
    </lineage>
</organism>
<keyword evidence="3" id="KW-1185">Reference proteome</keyword>
<name>A0ABN5VIG3_9ACTN</name>
<dbReference type="Gene3D" id="3.40.630.30">
    <property type="match status" value="1"/>
</dbReference>
<dbReference type="EMBL" id="AP018448">
    <property type="protein sequence ID" value="BBC32375.1"/>
    <property type="molecule type" value="Genomic_DNA"/>
</dbReference>
<dbReference type="SUPFAM" id="SSF55729">
    <property type="entry name" value="Acyl-CoA N-acyltransferases (Nat)"/>
    <property type="match status" value="1"/>
</dbReference>
<gene>
    <name evidence="2" type="ORF">SGFS_036690</name>
</gene>
<proteinExistence type="predicted"/>
<evidence type="ECO:0000313" key="3">
    <source>
        <dbReference type="Proteomes" id="UP001321542"/>
    </source>
</evidence>
<reference evidence="2 3" key="1">
    <citation type="journal article" date="2010" name="ChemBioChem">
        <title>Cloning and characterization of the biosynthetic gene cluster of 16-membered macrolide antibiotic FD-891: involvement of a dual functional cytochrome P450 monooxygenase catalyzing epoxidation and hydroxylation.</title>
        <authorList>
            <person name="Kudo F."/>
            <person name="Motegi A."/>
            <person name="Mizoue K."/>
            <person name="Eguchi T."/>
        </authorList>
    </citation>
    <scope>NUCLEOTIDE SEQUENCE [LARGE SCALE GENOMIC DNA]</scope>
    <source>
        <strain evidence="2 3">A-8890</strain>
    </source>
</reference>